<proteinExistence type="predicted"/>
<name>A0A165KM71_9APHY</name>
<feature type="region of interest" description="Disordered" evidence="1">
    <location>
        <begin position="1"/>
        <end position="49"/>
    </location>
</feature>
<evidence type="ECO:0000313" key="3">
    <source>
        <dbReference type="Proteomes" id="UP000076727"/>
    </source>
</evidence>
<evidence type="ECO:0000256" key="1">
    <source>
        <dbReference type="SAM" id="MobiDB-lite"/>
    </source>
</evidence>
<dbReference type="AlphaFoldDB" id="A0A165KM71"/>
<feature type="compositionally biased region" description="Basic and acidic residues" evidence="1">
    <location>
        <begin position="102"/>
        <end position="118"/>
    </location>
</feature>
<keyword evidence="3" id="KW-1185">Reference proteome</keyword>
<dbReference type="Proteomes" id="UP000076727">
    <property type="component" value="Unassembled WGS sequence"/>
</dbReference>
<gene>
    <name evidence="2" type="ORF">DAEQUDRAFT_149505</name>
</gene>
<dbReference type="EMBL" id="KV429198">
    <property type="protein sequence ID" value="KZT63314.1"/>
    <property type="molecule type" value="Genomic_DNA"/>
</dbReference>
<evidence type="ECO:0000313" key="2">
    <source>
        <dbReference type="EMBL" id="KZT63314.1"/>
    </source>
</evidence>
<accession>A0A165KM71</accession>
<feature type="region of interest" description="Disordered" evidence="1">
    <location>
        <begin position="85"/>
        <end position="121"/>
    </location>
</feature>
<protein>
    <submittedName>
        <fullName evidence="2">Uncharacterized protein</fullName>
    </submittedName>
</protein>
<feature type="compositionally biased region" description="Basic and acidic residues" evidence="1">
    <location>
        <begin position="15"/>
        <end position="47"/>
    </location>
</feature>
<sequence>MQRGCEAGRTPRQMSRVDEEKAARGTRVHDPLWRRENQPKRARERAKASLMRRASLPDWRPGWTVAEAWNACRLSHQALQRGGVSGVEAAASGRPRPTHSVSAEKRTAETGKGLDKAGGEPYMGGPCGGWQGRLFIRAPRPLSRSGRRPSESEAALPTDDLATFSLASLCETTQRDNGPLCQAEPPGRPAQRPAISRVVATDVIPSRVLSLVQIRVLWPPHSPRHRLFTLDDDHSDRSA</sequence>
<organism evidence="2 3">
    <name type="scientific">Daedalea quercina L-15889</name>
    <dbReference type="NCBI Taxonomy" id="1314783"/>
    <lineage>
        <taxon>Eukaryota</taxon>
        <taxon>Fungi</taxon>
        <taxon>Dikarya</taxon>
        <taxon>Basidiomycota</taxon>
        <taxon>Agaricomycotina</taxon>
        <taxon>Agaricomycetes</taxon>
        <taxon>Polyporales</taxon>
        <taxon>Fomitopsis</taxon>
    </lineage>
</organism>
<reference evidence="2 3" key="1">
    <citation type="journal article" date="2016" name="Mol. Biol. Evol.">
        <title>Comparative Genomics of Early-Diverging Mushroom-Forming Fungi Provides Insights into the Origins of Lignocellulose Decay Capabilities.</title>
        <authorList>
            <person name="Nagy L.G."/>
            <person name="Riley R."/>
            <person name="Tritt A."/>
            <person name="Adam C."/>
            <person name="Daum C."/>
            <person name="Floudas D."/>
            <person name="Sun H."/>
            <person name="Yadav J.S."/>
            <person name="Pangilinan J."/>
            <person name="Larsson K.H."/>
            <person name="Matsuura K."/>
            <person name="Barry K."/>
            <person name="Labutti K."/>
            <person name="Kuo R."/>
            <person name="Ohm R.A."/>
            <person name="Bhattacharya S.S."/>
            <person name="Shirouzu T."/>
            <person name="Yoshinaga Y."/>
            <person name="Martin F.M."/>
            <person name="Grigoriev I.V."/>
            <person name="Hibbett D.S."/>
        </authorList>
    </citation>
    <scope>NUCLEOTIDE SEQUENCE [LARGE SCALE GENOMIC DNA]</scope>
    <source>
        <strain evidence="2 3">L-15889</strain>
    </source>
</reference>